<dbReference type="Pfam" id="PF01103">
    <property type="entry name" value="Omp85"/>
    <property type="match status" value="1"/>
</dbReference>
<keyword evidence="8" id="KW-1185">Reference proteome</keyword>
<evidence type="ECO:0000313" key="8">
    <source>
        <dbReference type="Proteomes" id="UP001165343"/>
    </source>
</evidence>
<keyword evidence="2" id="KW-1134">Transmembrane beta strand</keyword>
<name>A0ABT0RDH1_9SPHN</name>
<evidence type="ECO:0000256" key="1">
    <source>
        <dbReference type="ARBA" id="ARBA00004370"/>
    </source>
</evidence>
<keyword evidence="2" id="KW-0812">Transmembrane</keyword>
<evidence type="ECO:0000256" key="3">
    <source>
        <dbReference type="ARBA" id="ARBA00023136"/>
    </source>
</evidence>
<dbReference type="PANTHER" id="PTHR12815:SF42">
    <property type="entry name" value="BACTERIAL SURFACE ANTIGEN (D15) DOMAIN-CONTAINING PROTEIN"/>
    <property type="match status" value="1"/>
</dbReference>
<evidence type="ECO:0000256" key="2">
    <source>
        <dbReference type="ARBA" id="ARBA00022452"/>
    </source>
</evidence>
<evidence type="ECO:0000259" key="6">
    <source>
        <dbReference type="PROSITE" id="PS51779"/>
    </source>
</evidence>
<dbReference type="InterPro" id="IPR039910">
    <property type="entry name" value="D15-like"/>
</dbReference>
<feature type="region of interest" description="Disordered" evidence="4">
    <location>
        <begin position="29"/>
        <end position="84"/>
    </location>
</feature>
<proteinExistence type="predicted"/>
<evidence type="ECO:0000256" key="5">
    <source>
        <dbReference type="SAM" id="SignalP"/>
    </source>
</evidence>
<feature type="domain" description="POTRA" evidence="6">
    <location>
        <begin position="266"/>
        <end position="339"/>
    </location>
</feature>
<dbReference type="Gene3D" id="2.40.160.50">
    <property type="entry name" value="membrane protein fhac: a member of the omp85/tpsb transporter family"/>
    <property type="match status" value="1"/>
</dbReference>
<feature type="chain" id="PRO_5046191252" evidence="5">
    <location>
        <begin position="24"/>
        <end position="668"/>
    </location>
</feature>
<dbReference type="InterPro" id="IPR010827">
    <property type="entry name" value="BamA/TamA_POTRA"/>
</dbReference>
<dbReference type="Proteomes" id="UP001165343">
    <property type="component" value="Unassembled WGS sequence"/>
</dbReference>
<dbReference type="Gene3D" id="3.10.20.310">
    <property type="entry name" value="membrane protein fhac"/>
    <property type="match status" value="2"/>
</dbReference>
<reference evidence="7" key="1">
    <citation type="submission" date="2022-05" db="EMBL/GenBank/DDBJ databases">
        <authorList>
            <person name="Jo J.-H."/>
            <person name="Im W.-T."/>
        </authorList>
    </citation>
    <scope>NUCLEOTIDE SEQUENCE</scope>
    <source>
        <strain evidence="7">RG327</strain>
    </source>
</reference>
<dbReference type="PANTHER" id="PTHR12815">
    <property type="entry name" value="SORTING AND ASSEMBLY MACHINERY SAMM50 PROTEIN FAMILY MEMBER"/>
    <property type="match status" value="1"/>
</dbReference>
<keyword evidence="5" id="KW-0732">Signal</keyword>
<evidence type="ECO:0000256" key="4">
    <source>
        <dbReference type="SAM" id="MobiDB-lite"/>
    </source>
</evidence>
<dbReference type="RefSeq" id="WP_249867275.1">
    <property type="nucleotide sequence ID" value="NZ_JAMGBC010000001.1"/>
</dbReference>
<sequence length="668" mass="72059">MDERAGVGVIARLLCAAATAAFACAPAVAQQANPSPPPEPQPDSTYIDPSAPLDPMPDLGVPWPEIGKDLPDASQQQAPDAPAAAITETDSEHAYAIVIDGLERLGNRQELVDAFEKQSALYERRREEANAAQIQRRAEDDSELLAELLRSQGYYDALVEPAIEPEGSVLRVTLEAQPGQQYRFRSVELPGLEAAGPDAEKLRQSFAVKFGDPVNAQEVISANLALKVALGEEGFALANIGEQQIVVDHQTHLATLVLPVNPGPVAHFGAIRVSGKPPFSARHVAEMARFKPGQRFERDRVDDLRRALIATGLVASAEVKVVPVTDQGRVDLDVTLTPAPRHTIAGELGYGTGEGARLDVSWQDRNFFNPEGALSLRGILGTREQLAGVQFRRNNFMRRDRVLDLQLTASHTKFDAYEARTIRFLGSIERQSNIIWRKRWTWGVGTELLATDERGVFSDPNVKETKTFLITALPVSLAYDGSDDLLDPTRGFRMSGRLSPEISAKSGSFAYARAQIDASAYLPVAGTAVLAGRVRLGSILGADAPSIAPSRRFYSGGGGSVRGYGYQRVGPVDFENDPVGGKTLTEFALEARFRLKAFGGNFGLVPFLDGGSLTNNILPGASRWQFGAGVGLRYYSSFGPIRIDVGTPLNPRHGDSPIAVAVSLGQAF</sequence>
<feature type="signal peptide" evidence="5">
    <location>
        <begin position="1"/>
        <end position="23"/>
    </location>
</feature>
<organism evidence="7 8">
    <name type="scientific">Sphingomonas anseongensis</name>
    <dbReference type="NCBI Taxonomy" id="2908207"/>
    <lineage>
        <taxon>Bacteria</taxon>
        <taxon>Pseudomonadati</taxon>
        <taxon>Pseudomonadota</taxon>
        <taxon>Alphaproteobacteria</taxon>
        <taxon>Sphingomonadales</taxon>
        <taxon>Sphingomonadaceae</taxon>
        <taxon>Sphingomonas</taxon>
    </lineage>
</organism>
<feature type="compositionally biased region" description="Low complexity" evidence="4">
    <location>
        <begin position="72"/>
        <end position="84"/>
    </location>
</feature>
<gene>
    <name evidence="7" type="ORF">LZ519_03150</name>
</gene>
<keyword evidence="3" id="KW-0472">Membrane</keyword>
<dbReference type="InterPro" id="IPR000184">
    <property type="entry name" value="Bac_surfAg_D15"/>
</dbReference>
<dbReference type="PROSITE" id="PS51257">
    <property type="entry name" value="PROKAR_LIPOPROTEIN"/>
    <property type="match status" value="1"/>
</dbReference>
<dbReference type="PROSITE" id="PS51779">
    <property type="entry name" value="POTRA"/>
    <property type="match status" value="1"/>
</dbReference>
<protein>
    <submittedName>
        <fullName evidence="7">BamA/TamA family outer membrane protein</fullName>
    </submittedName>
</protein>
<dbReference type="EMBL" id="JAMGBC010000001">
    <property type="protein sequence ID" value="MCL6678315.1"/>
    <property type="molecule type" value="Genomic_DNA"/>
</dbReference>
<dbReference type="InterPro" id="IPR034746">
    <property type="entry name" value="POTRA"/>
</dbReference>
<comment type="caution">
    <text evidence="7">The sequence shown here is derived from an EMBL/GenBank/DDBJ whole genome shotgun (WGS) entry which is preliminary data.</text>
</comment>
<comment type="subcellular location">
    <subcellularLocation>
        <location evidence="1">Membrane</location>
    </subcellularLocation>
</comment>
<dbReference type="Pfam" id="PF07244">
    <property type="entry name" value="POTRA"/>
    <property type="match status" value="2"/>
</dbReference>
<evidence type="ECO:0000313" key="7">
    <source>
        <dbReference type="EMBL" id="MCL6678315.1"/>
    </source>
</evidence>
<accession>A0ABT0RDH1</accession>